<evidence type="ECO:0000256" key="5">
    <source>
        <dbReference type="ARBA" id="ARBA00022692"/>
    </source>
</evidence>
<feature type="transmembrane region" description="Helical" evidence="8">
    <location>
        <begin position="100"/>
        <end position="118"/>
    </location>
</feature>
<keyword evidence="7 8" id="KW-0472">Membrane</keyword>
<keyword evidence="6 8" id="KW-1133">Transmembrane helix</keyword>
<keyword evidence="3 8" id="KW-0813">Transport</keyword>
<protein>
    <submittedName>
        <fullName evidence="9">ABC-type spermidine/putrescine transport system permease subunit I</fullName>
    </submittedName>
</protein>
<keyword evidence="10" id="KW-1185">Reference proteome</keyword>
<dbReference type="Gene3D" id="1.10.3720.10">
    <property type="entry name" value="MetI-like"/>
    <property type="match status" value="1"/>
</dbReference>
<evidence type="ECO:0000256" key="2">
    <source>
        <dbReference type="ARBA" id="ARBA00007069"/>
    </source>
</evidence>
<evidence type="ECO:0000313" key="9">
    <source>
        <dbReference type="EMBL" id="PXW63509.1"/>
    </source>
</evidence>
<evidence type="ECO:0000256" key="1">
    <source>
        <dbReference type="ARBA" id="ARBA00004651"/>
    </source>
</evidence>
<feature type="transmembrane region" description="Helical" evidence="8">
    <location>
        <begin position="255"/>
        <end position="278"/>
    </location>
</feature>
<comment type="subcellular location">
    <subcellularLocation>
        <location evidence="1 8">Cell membrane</location>
        <topology evidence="1 8">Multi-pass membrane protein</topology>
    </subcellularLocation>
</comment>
<dbReference type="GO" id="GO:0005886">
    <property type="term" value="C:plasma membrane"/>
    <property type="evidence" value="ECO:0007669"/>
    <property type="project" value="UniProtKB-SubCell"/>
</dbReference>
<dbReference type="SUPFAM" id="SSF161098">
    <property type="entry name" value="MetI-like"/>
    <property type="match status" value="1"/>
</dbReference>
<dbReference type="CDD" id="cd06261">
    <property type="entry name" value="TM_PBP2"/>
    <property type="match status" value="1"/>
</dbReference>
<dbReference type="GO" id="GO:0055085">
    <property type="term" value="P:transmembrane transport"/>
    <property type="evidence" value="ECO:0007669"/>
    <property type="project" value="InterPro"/>
</dbReference>
<gene>
    <name evidence="9" type="ORF">C7450_102425</name>
</gene>
<dbReference type="PANTHER" id="PTHR42929:SF5">
    <property type="entry name" value="ABC TRANSPORTER PERMEASE PROTEIN"/>
    <property type="match status" value="1"/>
</dbReference>
<sequence>MANATVAATDRATAGQLSRPASLTLALPLILLLGLAFLLPVAKLLWGSVFTPSPTAENYLRIVQEPIFLKILLRTVQTAAVVTCLAFVLGYPVALVMSKLGGRAAMLVAACVLIPLWTSVLVRSYAWIVLLQRTGVVNSTLMSWGVINEPLKLIYTEGAVIVAMTHVLMPYMILPIFSSLRSIPPELDRAARNLGAGPWTSFIAVTLPLSLPGIYAGSIMVFILALGFYVTPALVGGPQNLTIATLIGQQTTELLNWPFAGALAGVLLVVTLGLVGLFRRFLRFGKGA</sequence>
<dbReference type="OrthoDB" id="9807047at2"/>
<feature type="transmembrane region" description="Helical" evidence="8">
    <location>
        <begin position="67"/>
        <end position="94"/>
    </location>
</feature>
<evidence type="ECO:0000256" key="8">
    <source>
        <dbReference type="RuleBase" id="RU363032"/>
    </source>
</evidence>
<dbReference type="EMBL" id="QJJK01000002">
    <property type="protein sequence ID" value="PXW63509.1"/>
    <property type="molecule type" value="Genomic_DNA"/>
</dbReference>
<dbReference type="InterPro" id="IPR000515">
    <property type="entry name" value="MetI-like"/>
</dbReference>
<dbReference type="InterPro" id="IPR035906">
    <property type="entry name" value="MetI-like_sf"/>
</dbReference>
<comment type="caution">
    <text evidence="9">The sequence shown here is derived from an EMBL/GenBank/DDBJ whole genome shotgun (WGS) entry which is preliminary data.</text>
</comment>
<keyword evidence="4" id="KW-1003">Cell membrane</keyword>
<feature type="transmembrane region" description="Helical" evidence="8">
    <location>
        <begin position="153"/>
        <end position="174"/>
    </location>
</feature>
<organism evidence="9 10">
    <name type="scientific">Chelatococcus asaccharovorans</name>
    <dbReference type="NCBI Taxonomy" id="28210"/>
    <lineage>
        <taxon>Bacteria</taxon>
        <taxon>Pseudomonadati</taxon>
        <taxon>Pseudomonadota</taxon>
        <taxon>Alphaproteobacteria</taxon>
        <taxon>Hyphomicrobiales</taxon>
        <taxon>Chelatococcaceae</taxon>
        <taxon>Chelatococcus</taxon>
    </lineage>
</organism>
<proteinExistence type="inferred from homology"/>
<accession>A0A2V3US27</accession>
<feature type="transmembrane region" description="Helical" evidence="8">
    <location>
        <begin position="25"/>
        <end position="46"/>
    </location>
</feature>
<evidence type="ECO:0000256" key="4">
    <source>
        <dbReference type="ARBA" id="ARBA00022475"/>
    </source>
</evidence>
<dbReference type="AlphaFoldDB" id="A0A2V3US27"/>
<evidence type="ECO:0000313" key="10">
    <source>
        <dbReference type="Proteomes" id="UP000248021"/>
    </source>
</evidence>
<comment type="similarity">
    <text evidence="2">Belongs to the binding-protein-dependent transport system permease family. CysTW subfamily.</text>
</comment>
<dbReference type="PROSITE" id="PS50928">
    <property type="entry name" value="ABC_TM1"/>
    <property type="match status" value="1"/>
</dbReference>
<dbReference type="Pfam" id="PF00528">
    <property type="entry name" value="BPD_transp_1"/>
    <property type="match status" value="1"/>
</dbReference>
<dbReference type="Proteomes" id="UP000248021">
    <property type="component" value="Unassembled WGS sequence"/>
</dbReference>
<name>A0A2V3US27_9HYPH</name>
<dbReference type="RefSeq" id="WP_110373647.1">
    <property type="nucleotide sequence ID" value="NZ_CAKNFM010000002.1"/>
</dbReference>
<evidence type="ECO:0000256" key="7">
    <source>
        <dbReference type="ARBA" id="ARBA00023136"/>
    </source>
</evidence>
<dbReference type="PANTHER" id="PTHR42929">
    <property type="entry name" value="INNER MEMBRANE ABC TRANSPORTER PERMEASE PROTEIN YDCU-RELATED-RELATED"/>
    <property type="match status" value="1"/>
</dbReference>
<keyword evidence="5 8" id="KW-0812">Transmembrane</keyword>
<evidence type="ECO:0000256" key="3">
    <source>
        <dbReference type="ARBA" id="ARBA00022448"/>
    </source>
</evidence>
<reference evidence="9 10" key="1">
    <citation type="submission" date="2018-05" db="EMBL/GenBank/DDBJ databases">
        <title>Genomic Encyclopedia of Type Strains, Phase IV (KMG-IV): sequencing the most valuable type-strain genomes for metagenomic binning, comparative biology and taxonomic classification.</title>
        <authorList>
            <person name="Goeker M."/>
        </authorList>
    </citation>
    <scope>NUCLEOTIDE SEQUENCE [LARGE SCALE GENOMIC DNA]</scope>
    <source>
        <strain evidence="9 10">DSM 6462</strain>
    </source>
</reference>
<evidence type="ECO:0000256" key="6">
    <source>
        <dbReference type="ARBA" id="ARBA00022989"/>
    </source>
</evidence>